<evidence type="ECO:0000256" key="1">
    <source>
        <dbReference type="ARBA" id="ARBA00022603"/>
    </source>
</evidence>
<dbReference type="GO" id="GO:0006396">
    <property type="term" value="P:RNA processing"/>
    <property type="evidence" value="ECO:0007669"/>
    <property type="project" value="InterPro"/>
</dbReference>
<evidence type="ECO:0000313" key="4">
    <source>
        <dbReference type="EMBL" id="OGI83881.1"/>
    </source>
</evidence>
<evidence type="ECO:0000256" key="2">
    <source>
        <dbReference type="ARBA" id="ARBA00022679"/>
    </source>
</evidence>
<dbReference type="GO" id="GO:0008173">
    <property type="term" value="F:RNA methyltransferase activity"/>
    <property type="evidence" value="ECO:0007669"/>
    <property type="project" value="InterPro"/>
</dbReference>
<protein>
    <recommendedName>
        <fullName evidence="3">tRNA/rRNA methyltransferase SpoU type domain-containing protein</fullName>
    </recommendedName>
</protein>
<accession>A0A1F6WPS0</accession>
<proteinExistence type="predicted"/>
<dbReference type="GO" id="GO:0032259">
    <property type="term" value="P:methylation"/>
    <property type="evidence" value="ECO:0007669"/>
    <property type="project" value="UniProtKB-KW"/>
</dbReference>
<dbReference type="AlphaFoldDB" id="A0A1F6WPS0"/>
<dbReference type="GO" id="GO:0003723">
    <property type="term" value="F:RNA binding"/>
    <property type="evidence" value="ECO:0007669"/>
    <property type="project" value="InterPro"/>
</dbReference>
<organism evidence="4 5">
    <name type="scientific">Candidatus Nomurabacteria bacterium RIFCSPLOWO2_01_FULL_36_10b</name>
    <dbReference type="NCBI Taxonomy" id="1801766"/>
    <lineage>
        <taxon>Bacteria</taxon>
        <taxon>Candidatus Nomuraibacteriota</taxon>
    </lineage>
</organism>
<dbReference type="PANTHER" id="PTHR43191">
    <property type="entry name" value="RRNA METHYLTRANSFERASE 3"/>
    <property type="match status" value="1"/>
</dbReference>
<keyword evidence="2" id="KW-0808">Transferase</keyword>
<dbReference type="PANTHER" id="PTHR43191:SF7">
    <property type="entry name" value="OBP33PEP LIKE PROTEIN"/>
    <property type="match status" value="1"/>
</dbReference>
<dbReference type="InterPro" id="IPR051259">
    <property type="entry name" value="rRNA_Methyltransferase"/>
</dbReference>
<dbReference type="SUPFAM" id="SSF75217">
    <property type="entry name" value="alpha/beta knot"/>
    <property type="match status" value="1"/>
</dbReference>
<comment type="caution">
    <text evidence="4">The sequence shown here is derived from an EMBL/GenBank/DDBJ whole genome shotgun (WGS) entry which is preliminary data.</text>
</comment>
<evidence type="ECO:0000313" key="5">
    <source>
        <dbReference type="Proteomes" id="UP000179448"/>
    </source>
</evidence>
<dbReference type="InterPro" id="IPR029026">
    <property type="entry name" value="tRNA_m1G_MTases_N"/>
</dbReference>
<dbReference type="EMBL" id="MFUQ01000009">
    <property type="protein sequence ID" value="OGI83881.1"/>
    <property type="molecule type" value="Genomic_DNA"/>
</dbReference>
<dbReference type="Gene3D" id="3.40.1280.10">
    <property type="match status" value="1"/>
</dbReference>
<dbReference type="InterPro" id="IPR001537">
    <property type="entry name" value="SpoU_MeTrfase"/>
</dbReference>
<gene>
    <name evidence="4" type="ORF">A2997_00465</name>
</gene>
<keyword evidence="1" id="KW-0489">Methyltransferase</keyword>
<evidence type="ECO:0000259" key="3">
    <source>
        <dbReference type="Pfam" id="PF00588"/>
    </source>
</evidence>
<sequence length="180" mass="20266">MIHYHLVIGELMKKYYNMISLTLVLYNIRSVHNVGSFFRTADGAGVKKIIIIGHTPTPIDRFGRQRTDMHKVALGAELLVPWEYFKTWEEAYSLLRANGAKIIAVEQDKRSILYTEPAGRQTKECMDKVAIILGPEVEGLPEEILSNADTIVEIPMYGQKESLNVAVAGGIVMYGIRTHF</sequence>
<dbReference type="Pfam" id="PF00588">
    <property type="entry name" value="SpoU_methylase"/>
    <property type="match status" value="1"/>
</dbReference>
<dbReference type="InterPro" id="IPR029028">
    <property type="entry name" value="Alpha/beta_knot_MTases"/>
</dbReference>
<dbReference type="Proteomes" id="UP000179448">
    <property type="component" value="Unassembled WGS sequence"/>
</dbReference>
<feature type="domain" description="tRNA/rRNA methyltransferase SpoU type" evidence="3">
    <location>
        <begin position="21"/>
        <end position="174"/>
    </location>
</feature>
<dbReference type="STRING" id="1801766.A2997_00465"/>
<reference evidence="4 5" key="1">
    <citation type="journal article" date="2016" name="Nat. Commun.">
        <title>Thousands of microbial genomes shed light on interconnected biogeochemical processes in an aquifer system.</title>
        <authorList>
            <person name="Anantharaman K."/>
            <person name="Brown C.T."/>
            <person name="Hug L.A."/>
            <person name="Sharon I."/>
            <person name="Castelle C.J."/>
            <person name="Probst A.J."/>
            <person name="Thomas B.C."/>
            <person name="Singh A."/>
            <person name="Wilkins M.J."/>
            <person name="Karaoz U."/>
            <person name="Brodie E.L."/>
            <person name="Williams K.H."/>
            <person name="Hubbard S.S."/>
            <person name="Banfield J.F."/>
        </authorList>
    </citation>
    <scope>NUCLEOTIDE SEQUENCE [LARGE SCALE GENOMIC DNA]</scope>
</reference>
<name>A0A1F6WPS0_9BACT</name>